<keyword evidence="9" id="KW-1185">Reference proteome</keyword>
<feature type="domain" description="PDZ" evidence="7">
    <location>
        <begin position="358"/>
        <end position="444"/>
    </location>
</feature>
<feature type="compositionally biased region" description="Basic and acidic residues" evidence="5">
    <location>
        <begin position="674"/>
        <end position="683"/>
    </location>
</feature>
<keyword evidence="1 4" id="KW-0479">Metal-binding</keyword>
<feature type="compositionally biased region" description="Basic and acidic residues" evidence="5">
    <location>
        <begin position="699"/>
        <end position="715"/>
    </location>
</feature>
<dbReference type="GO" id="GO:0046872">
    <property type="term" value="F:metal ion binding"/>
    <property type="evidence" value="ECO:0007669"/>
    <property type="project" value="UniProtKB-KW"/>
</dbReference>
<dbReference type="GO" id="GO:0030155">
    <property type="term" value="P:regulation of cell adhesion"/>
    <property type="evidence" value="ECO:0007669"/>
    <property type="project" value="InterPro"/>
</dbReference>
<feature type="compositionally biased region" description="Low complexity" evidence="5">
    <location>
        <begin position="825"/>
        <end position="836"/>
    </location>
</feature>
<keyword evidence="2 4" id="KW-0862">Zinc</keyword>
<proteinExistence type="predicted"/>
<dbReference type="SUPFAM" id="SSF50156">
    <property type="entry name" value="PDZ domain-like"/>
    <property type="match status" value="1"/>
</dbReference>
<feature type="compositionally biased region" description="Basic and acidic residues" evidence="5">
    <location>
        <begin position="727"/>
        <end position="755"/>
    </location>
</feature>
<dbReference type="OrthoDB" id="15627at2759"/>
<comment type="caution">
    <text evidence="8">The sequence shown here is derived from an EMBL/GenBank/DDBJ whole genome shotgun (WGS) entry which is preliminary data.</text>
</comment>
<feature type="compositionally biased region" description="Polar residues" evidence="5">
    <location>
        <begin position="181"/>
        <end position="206"/>
    </location>
</feature>
<feature type="region of interest" description="Disordered" evidence="5">
    <location>
        <begin position="60"/>
        <end position="321"/>
    </location>
</feature>
<dbReference type="PROSITE" id="PS00478">
    <property type="entry name" value="LIM_DOMAIN_1"/>
    <property type="match status" value="1"/>
</dbReference>
<dbReference type="InterPro" id="IPR029978">
    <property type="entry name" value="LMO-7"/>
</dbReference>
<evidence type="ECO:0000256" key="4">
    <source>
        <dbReference type="PROSITE-ProRule" id="PRU00125"/>
    </source>
</evidence>
<protein>
    <submittedName>
        <fullName evidence="8">DgyrCDS3471</fullName>
    </submittedName>
</protein>
<dbReference type="PANTHER" id="PTHR46767">
    <property type="entry name" value="LIM DOMAIN ONLY PROTEIN 7"/>
    <property type="match status" value="1"/>
</dbReference>
<evidence type="ECO:0000256" key="2">
    <source>
        <dbReference type="ARBA" id="ARBA00022833"/>
    </source>
</evidence>
<feature type="region of interest" description="Disordered" evidence="5">
    <location>
        <begin position="974"/>
        <end position="1013"/>
    </location>
</feature>
<dbReference type="InterPro" id="IPR001781">
    <property type="entry name" value="Znf_LIM"/>
</dbReference>
<dbReference type="PROSITE" id="PS50023">
    <property type="entry name" value="LIM_DOMAIN_2"/>
    <property type="match status" value="1"/>
</dbReference>
<reference evidence="8 9" key="1">
    <citation type="submission" date="2020-08" db="EMBL/GenBank/DDBJ databases">
        <authorList>
            <person name="Hejnol A."/>
        </authorList>
    </citation>
    <scope>NUCLEOTIDE SEQUENCE [LARGE SCALE GENOMIC DNA]</scope>
</reference>
<dbReference type="PANTHER" id="PTHR46767:SF2">
    <property type="entry name" value="LIM DOMAIN 7B"/>
    <property type="match status" value="1"/>
</dbReference>
<feature type="compositionally biased region" description="Basic and acidic residues" evidence="5">
    <location>
        <begin position="803"/>
        <end position="813"/>
    </location>
</feature>
<gene>
    <name evidence="8" type="ORF">DGYR_LOCUS3188</name>
</gene>
<feature type="compositionally biased region" description="Basic and acidic residues" evidence="5">
    <location>
        <begin position="109"/>
        <end position="140"/>
    </location>
</feature>
<name>A0A7I8VDV5_9ANNE</name>
<dbReference type="Pfam" id="PF00412">
    <property type="entry name" value="LIM"/>
    <property type="match status" value="1"/>
</dbReference>
<evidence type="ECO:0000256" key="3">
    <source>
        <dbReference type="ARBA" id="ARBA00023038"/>
    </source>
</evidence>
<dbReference type="EMBL" id="CAJFCJ010000005">
    <property type="protein sequence ID" value="CAD5114334.1"/>
    <property type="molecule type" value="Genomic_DNA"/>
</dbReference>
<feature type="region of interest" description="Disordered" evidence="5">
    <location>
        <begin position="657"/>
        <end position="912"/>
    </location>
</feature>
<accession>A0A7I8VDV5</accession>
<feature type="region of interest" description="Disordered" evidence="5">
    <location>
        <begin position="1"/>
        <end position="20"/>
    </location>
</feature>
<dbReference type="SMART" id="SM00132">
    <property type="entry name" value="LIM"/>
    <property type="match status" value="1"/>
</dbReference>
<dbReference type="InterPro" id="IPR036034">
    <property type="entry name" value="PDZ_sf"/>
</dbReference>
<dbReference type="Gene3D" id="2.30.42.10">
    <property type="match status" value="1"/>
</dbReference>
<feature type="compositionally biased region" description="Polar residues" evidence="5">
    <location>
        <begin position="882"/>
        <end position="895"/>
    </location>
</feature>
<evidence type="ECO:0000256" key="5">
    <source>
        <dbReference type="SAM" id="MobiDB-lite"/>
    </source>
</evidence>
<evidence type="ECO:0000259" key="7">
    <source>
        <dbReference type="PROSITE" id="PS50106"/>
    </source>
</evidence>
<dbReference type="InterPro" id="IPR001478">
    <property type="entry name" value="PDZ"/>
</dbReference>
<dbReference type="Pfam" id="PF00595">
    <property type="entry name" value="PDZ"/>
    <property type="match status" value="1"/>
</dbReference>
<feature type="compositionally biased region" description="Polar residues" evidence="5">
    <location>
        <begin position="1"/>
        <end position="11"/>
    </location>
</feature>
<organism evidence="8 9">
    <name type="scientific">Dimorphilus gyrociliatus</name>
    <dbReference type="NCBI Taxonomy" id="2664684"/>
    <lineage>
        <taxon>Eukaryota</taxon>
        <taxon>Metazoa</taxon>
        <taxon>Spiralia</taxon>
        <taxon>Lophotrochozoa</taxon>
        <taxon>Annelida</taxon>
        <taxon>Polychaeta</taxon>
        <taxon>Polychaeta incertae sedis</taxon>
        <taxon>Dinophilidae</taxon>
        <taxon>Dimorphilus</taxon>
    </lineage>
</organism>
<feature type="region of interest" description="Disordered" evidence="5">
    <location>
        <begin position="477"/>
        <end position="528"/>
    </location>
</feature>
<evidence type="ECO:0000313" key="9">
    <source>
        <dbReference type="Proteomes" id="UP000549394"/>
    </source>
</evidence>
<dbReference type="GO" id="GO:0023051">
    <property type="term" value="P:regulation of signaling"/>
    <property type="evidence" value="ECO:0007669"/>
    <property type="project" value="InterPro"/>
</dbReference>
<dbReference type="Gene3D" id="2.10.110.10">
    <property type="entry name" value="Cysteine Rich Protein"/>
    <property type="match status" value="1"/>
</dbReference>
<feature type="compositionally biased region" description="Polar residues" evidence="5">
    <location>
        <begin position="309"/>
        <end position="318"/>
    </location>
</feature>
<dbReference type="PROSITE" id="PS50106">
    <property type="entry name" value="PDZ"/>
    <property type="match status" value="1"/>
</dbReference>
<dbReference type="AlphaFoldDB" id="A0A7I8VDV5"/>
<feature type="compositionally biased region" description="Polar residues" evidence="5">
    <location>
        <begin position="161"/>
        <end position="171"/>
    </location>
</feature>
<dbReference type="Proteomes" id="UP000549394">
    <property type="component" value="Unassembled WGS sequence"/>
</dbReference>
<feature type="compositionally biased region" description="Acidic residues" evidence="5">
    <location>
        <begin position="502"/>
        <end position="513"/>
    </location>
</feature>
<sequence length="1088" mass="123477">MNEETNIQKTGRQFRITAPEDLQEEARKTIAVMEEQKQVKALMTNDNDWAASLGNWKMKMRRKSTTKTLEEEEHGEELPNKQSSKTFDHIIKTNRIRNMYPYGDEIESEQPKKKSEPEVINKDEIPDWDGGFEKKEEKKVWKPKVPFQPSKPEEKKPKASTKYSSPKSSVRSVFLKDDSPKTNYGFTTAEDTFSGSPNKFSDSSVVKNEVPITSLKNNVLSKEPPSSPRNGHKHPPVTPRGKGNVSAKGKFFEEKFKEQPSSSPPPVQPKPIETSPYRFSIDKQTSDDEPRLIRRGSPDSGIDGGANFGGSSTPGSVKTTDDYVDLSEANMAELKRSKLNSSPKNGAGEKLFHEKNIRINLNGITTKKFGFTLRGGREDNQPLHIGKVQMGSAADINELEEGDELVTVNNKPVADRNRNSIEDLISSIEKENSPSVTLTIRRSMSKDEMCAFSDSEEGSMVEHNISETEHQQEVAHLSSTDQIPRQDECRDSVKNPVAESDVIVEEDDIEEPPLPDTLPPEPDWSTMPQRKLSNASLEDLLPDPVVEESQPPLSIKEEMLKKKSFFLGRPIDQLQEYAQLKTINSTADRDCVPCFDKSIIQSSSIVDDLLKKRPEEKTWPSPPPAPEKTPAETLYNYIDEEPPPFKEKPNMMFQEQKRSTLPRDFGSDRYSTWNDKKSRKESVGDEIEEMISHAQDALGSERNRTFMEELSEHNKPASYPPKSSMPENERHNEKQMKEPKHTPFRRQFVDEDFTRKPQPSQSNLPEYKLESSDFTSPKLSGIGRINETVDRSKQPKQLFPSKRSFEVQTDRKKMPMPYRPEARHLQASSSDSQLSSRDTYTVRREEDPREKVHKLKLQDEAKESKFRVKRDNDNIEKKDGFQSFSDVPTSYSSSREIPKKRYENIPFEQQRPPIASAFSYSTSELSSLPKNIKAGHQVSRSVDLSFPSQRSLDDHYRRQSNASDYGQSLNNNFRQEEEKQPPKLSNWSKPKPLPPSFRSYNPPSPTRSDGPARIPCVSAQEKCQGCGEVLGSGAAMLIESLGLHYHLNCFICSVCREQLASGYDKGADVRVRGKKLHCQDCYSNEQGI</sequence>
<feature type="compositionally biased region" description="Basic and acidic residues" evidence="5">
    <location>
        <begin position="484"/>
        <end position="493"/>
    </location>
</feature>
<evidence type="ECO:0000259" key="6">
    <source>
        <dbReference type="PROSITE" id="PS50023"/>
    </source>
</evidence>
<dbReference type="SMART" id="SM00228">
    <property type="entry name" value="PDZ"/>
    <property type="match status" value="1"/>
</dbReference>
<evidence type="ECO:0000313" key="8">
    <source>
        <dbReference type="EMBL" id="CAD5114334.1"/>
    </source>
</evidence>
<evidence type="ECO:0000256" key="1">
    <source>
        <dbReference type="ARBA" id="ARBA00022723"/>
    </source>
</evidence>
<feature type="domain" description="LIM zinc-binding" evidence="6">
    <location>
        <begin position="1021"/>
        <end position="1088"/>
    </location>
</feature>
<feature type="compositionally biased region" description="Basic and acidic residues" evidence="5">
    <location>
        <begin position="840"/>
        <end position="880"/>
    </location>
</feature>
<dbReference type="CDD" id="cd08368">
    <property type="entry name" value="LIM"/>
    <property type="match status" value="1"/>
</dbReference>
<keyword evidence="3 4" id="KW-0440">LIM domain</keyword>
<feature type="compositionally biased region" description="Basic and acidic residues" evidence="5">
    <location>
        <begin position="280"/>
        <end position="292"/>
    </location>
</feature>